<dbReference type="Proteomes" id="UP000830158">
    <property type="component" value="Chromosome"/>
</dbReference>
<accession>A0ABY4NTI3</accession>
<proteinExistence type="predicted"/>
<organism evidence="2 3">
    <name type="scientific">Amycolatopsis thermalba</name>
    <dbReference type="NCBI Taxonomy" id="944492"/>
    <lineage>
        <taxon>Bacteria</taxon>
        <taxon>Bacillati</taxon>
        <taxon>Actinomycetota</taxon>
        <taxon>Actinomycetes</taxon>
        <taxon>Pseudonocardiales</taxon>
        <taxon>Pseudonocardiaceae</taxon>
        <taxon>Amycolatopsis</taxon>
    </lineage>
</organism>
<reference evidence="2" key="1">
    <citation type="submission" date="2022-01" db="EMBL/GenBank/DDBJ databases">
        <title>PSI-footprinting approach for the identification of protein synthesis inhibitor producers.</title>
        <authorList>
            <person name="Handel F."/>
            <person name="Kulik A."/>
            <person name="Wex K.W."/>
            <person name="Berscheid A."/>
            <person name="Saur J.S."/>
            <person name="Winkler A."/>
            <person name="Wibberg D."/>
            <person name="Kalinowski J."/>
            <person name="Broetz-Oesterhelt H."/>
            <person name="Mast Y."/>
        </authorList>
    </citation>
    <scope>NUCLEOTIDE SEQUENCE</scope>
    <source>
        <strain evidence="2">KNN 49.3e</strain>
    </source>
</reference>
<protein>
    <submittedName>
        <fullName evidence="2">Uncharacterized protein</fullName>
    </submittedName>
</protein>
<evidence type="ECO:0000256" key="1">
    <source>
        <dbReference type="SAM" id="MobiDB-lite"/>
    </source>
</evidence>
<name>A0ABY4NTI3_9PSEU</name>
<dbReference type="EMBL" id="CP091196">
    <property type="protein sequence ID" value="UQS23362.1"/>
    <property type="molecule type" value="Genomic_DNA"/>
</dbReference>
<evidence type="ECO:0000313" key="3">
    <source>
        <dbReference type="Proteomes" id="UP000830158"/>
    </source>
</evidence>
<gene>
    <name evidence="2" type="ORF">L1857_11280</name>
</gene>
<feature type="region of interest" description="Disordered" evidence="1">
    <location>
        <begin position="63"/>
        <end position="84"/>
    </location>
</feature>
<sequence length="84" mass="8549">MSSAEESSRPRPLIVLLTGPDAGVEPVCATLAVVTAYAAPPRPKTSTAAVTSTVPIRLNCVTPTSNPVDTSSPSATTANFSHGR</sequence>
<evidence type="ECO:0000313" key="2">
    <source>
        <dbReference type="EMBL" id="UQS23362.1"/>
    </source>
</evidence>
<keyword evidence="3" id="KW-1185">Reference proteome</keyword>